<proteinExistence type="inferred from homology"/>
<dbReference type="Pfam" id="PF00797">
    <property type="entry name" value="Acetyltransf_2"/>
    <property type="match status" value="1"/>
</dbReference>
<accession>A0A3S0A926</accession>
<dbReference type="Gene3D" id="3.30.2140.10">
    <property type="entry name" value="Arylamine N-acetyltransferase"/>
    <property type="match status" value="1"/>
</dbReference>
<comment type="similarity">
    <text evidence="1 2">Belongs to the arylamine N-acetyltransferase family.</text>
</comment>
<dbReference type="Gene3D" id="2.40.128.150">
    <property type="entry name" value="Cysteine proteinases"/>
    <property type="match status" value="1"/>
</dbReference>
<dbReference type="RefSeq" id="WP_126698399.1">
    <property type="nucleotide sequence ID" value="NZ_RWKW01000016.1"/>
</dbReference>
<gene>
    <name evidence="3" type="ORF">EJC49_05155</name>
</gene>
<dbReference type="OrthoDB" id="7181050at2"/>
<dbReference type="GO" id="GO:0016407">
    <property type="term" value="F:acetyltransferase activity"/>
    <property type="evidence" value="ECO:0007669"/>
    <property type="project" value="InterPro"/>
</dbReference>
<dbReference type="PRINTS" id="PR01543">
    <property type="entry name" value="ANATRNSFRASE"/>
</dbReference>
<reference evidence="3 4" key="1">
    <citation type="submission" date="2018-12" db="EMBL/GenBank/DDBJ databases">
        <title>Mesorhizobium carbonis sp. nov., isolated from coal mine water.</title>
        <authorList>
            <person name="Xin W."/>
            <person name="Xu Z."/>
            <person name="Xiang F."/>
            <person name="Zhang J."/>
            <person name="Xi L."/>
            <person name="Liu J."/>
        </authorList>
    </citation>
    <scope>NUCLEOTIDE SEQUENCE [LARGE SCALE GENOMIC DNA]</scope>
    <source>
        <strain evidence="3 4">B2.3</strain>
    </source>
</reference>
<sequence length="279" mass="31156">MRQTDDGPDLDAYFARIGYCGPRTATLGVLQELHLLHPRAIAFENLDSFLGRPVRLDLPSLEEKLVHARRGGYCFEQNTLFWKVLASLGFQVSGLAARVLWNQPDDTLNPRSHMLLRVELDGSTWLADVGFGGVTQTAPLRLAAGMVQRTPHEPCRLIETDDHHRLQVEIGGEWRTVFRFDLTEHFEVDYLVSSHFVSTWPASQFVTTIMAARALPQGRLALKNDRLIVHETGGASRHVHFATAADLRATLAADFGIDVPEPDRFDARFAELGFGQGES</sequence>
<dbReference type="InterPro" id="IPR038765">
    <property type="entry name" value="Papain-like_cys_pep_sf"/>
</dbReference>
<protein>
    <submittedName>
        <fullName evidence="3">Arylamine N-acetyltransferase</fullName>
    </submittedName>
</protein>
<evidence type="ECO:0000313" key="4">
    <source>
        <dbReference type="Proteomes" id="UP000278398"/>
    </source>
</evidence>
<keyword evidence="4" id="KW-1185">Reference proteome</keyword>
<name>A0A3S0A926_9HYPH</name>
<evidence type="ECO:0000313" key="3">
    <source>
        <dbReference type="EMBL" id="RST87468.1"/>
    </source>
</evidence>
<dbReference type="Proteomes" id="UP000278398">
    <property type="component" value="Unassembled WGS sequence"/>
</dbReference>
<evidence type="ECO:0000256" key="2">
    <source>
        <dbReference type="RuleBase" id="RU003452"/>
    </source>
</evidence>
<dbReference type="PANTHER" id="PTHR11786:SF0">
    <property type="entry name" value="ARYLAMINE N-ACETYLTRANSFERASE 4-RELATED"/>
    <property type="match status" value="1"/>
</dbReference>
<dbReference type="EMBL" id="RWKW01000016">
    <property type="protein sequence ID" value="RST87468.1"/>
    <property type="molecule type" value="Genomic_DNA"/>
</dbReference>
<dbReference type="SUPFAM" id="SSF54001">
    <property type="entry name" value="Cysteine proteinases"/>
    <property type="match status" value="1"/>
</dbReference>
<dbReference type="InterPro" id="IPR001447">
    <property type="entry name" value="Arylamine_N-AcTrfase"/>
</dbReference>
<evidence type="ECO:0000256" key="1">
    <source>
        <dbReference type="ARBA" id="ARBA00006547"/>
    </source>
</evidence>
<keyword evidence="3" id="KW-0808">Transferase</keyword>
<dbReference type="AlphaFoldDB" id="A0A3S0A926"/>
<comment type="caution">
    <text evidence="3">The sequence shown here is derived from an EMBL/GenBank/DDBJ whole genome shotgun (WGS) entry which is preliminary data.</text>
</comment>
<dbReference type="PANTHER" id="PTHR11786">
    <property type="entry name" value="N-HYDROXYARYLAMINE O-ACETYLTRANSFERASE"/>
    <property type="match status" value="1"/>
</dbReference>
<organism evidence="3 4">
    <name type="scientific">Aquibium carbonis</name>
    <dbReference type="NCBI Taxonomy" id="2495581"/>
    <lineage>
        <taxon>Bacteria</taxon>
        <taxon>Pseudomonadati</taxon>
        <taxon>Pseudomonadota</taxon>
        <taxon>Alphaproteobacteria</taxon>
        <taxon>Hyphomicrobiales</taxon>
        <taxon>Phyllobacteriaceae</taxon>
        <taxon>Aquibium</taxon>
    </lineage>
</organism>